<organism evidence="2 3">
    <name type="scientific">Antrodiella citrinella</name>
    <dbReference type="NCBI Taxonomy" id="2447956"/>
    <lineage>
        <taxon>Eukaryota</taxon>
        <taxon>Fungi</taxon>
        <taxon>Dikarya</taxon>
        <taxon>Basidiomycota</taxon>
        <taxon>Agaricomycotina</taxon>
        <taxon>Agaricomycetes</taxon>
        <taxon>Polyporales</taxon>
        <taxon>Steccherinaceae</taxon>
        <taxon>Antrodiella</taxon>
    </lineage>
</organism>
<keyword evidence="1" id="KW-1133">Transmembrane helix</keyword>
<comment type="caution">
    <text evidence="2">The sequence shown here is derived from an EMBL/GenBank/DDBJ whole genome shotgun (WGS) entry which is preliminary data.</text>
</comment>
<proteinExistence type="predicted"/>
<reference evidence="2 3" key="1">
    <citation type="submission" date="2019-02" db="EMBL/GenBank/DDBJ databases">
        <title>Genome sequencing of the rare red list fungi Antrodiella citrinella (Flaviporus citrinellus).</title>
        <authorList>
            <person name="Buettner E."/>
            <person name="Kellner H."/>
        </authorList>
    </citation>
    <scope>NUCLEOTIDE SEQUENCE [LARGE SCALE GENOMIC DNA]</scope>
    <source>
        <strain evidence="2 3">DSM 108506</strain>
    </source>
</reference>
<dbReference type="AlphaFoldDB" id="A0A4S4MU56"/>
<keyword evidence="3" id="KW-1185">Reference proteome</keyword>
<dbReference type="Proteomes" id="UP000308730">
    <property type="component" value="Unassembled WGS sequence"/>
</dbReference>
<accession>A0A4S4MU56</accession>
<dbReference type="EMBL" id="SGPM01000304">
    <property type="protein sequence ID" value="THH26850.1"/>
    <property type="molecule type" value="Genomic_DNA"/>
</dbReference>
<evidence type="ECO:0000313" key="3">
    <source>
        <dbReference type="Proteomes" id="UP000308730"/>
    </source>
</evidence>
<feature type="transmembrane region" description="Helical" evidence="1">
    <location>
        <begin position="45"/>
        <end position="70"/>
    </location>
</feature>
<sequence>MVDSQWYAVKFNAKQHLFRQARRHEDVARTPIPFMRSWIPSACPVLLYLLVKALFGLLSVLPLLFVFIVVCTSFVAPPQLTSTAIQCSARTVTAVVPEFSC</sequence>
<evidence type="ECO:0000256" key="1">
    <source>
        <dbReference type="SAM" id="Phobius"/>
    </source>
</evidence>
<gene>
    <name evidence="2" type="ORF">EUX98_g7336</name>
</gene>
<keyword evidence="1" id="KW-0812">Transmembrane</keyword>
<name>A0A4S4MU56_9APHY</name>
<evidence type="ECO:0000313" key="2">
    <source>
        <dbReference type="EMBL" id="THH26850.1"/>
    </source>
</evidence>
<protein>
    <submittedName>
        <fullName evidence="2">Uncharacterized protein</fullName>
    </submittedName>
</protein>
<keyword evidence="1" id="KW-0472">Membrane</keyword>